<evidence type="ECO:0000259" key="6">
    <source>
        <dbReference type="Pfam" id="PF07992"/>
    </source>
</evidence>
<evidence type="ECO:0000256" key="5">
    <source>
        <dbReference type="ARBA" id="ARBA00023002"/>
    </source>
</evidence>
<evidence type="ECO:0000256" key="4">
    <source>
        <dbReference type="ARBA" id="ARBA00022827"/>
    </source>
</evidence>
<gene>
    <name evidence="7" type="ORF">HNP84_003278</name>
</gene>
<dbReference type="PRINTS" id="PR00368">
    <property type="entry name" value="FADPNR"/>
</dbReference>
<feature type="domain" description="FAD/NAD(P)-binding" evidence="6">
    <location>
        <begin position="4"/>
        <end position="287"/>
    </location>
</feature>
<evidence type="ECO:0000313" key="8">
    <source>
        <dbReference type="Proteomes" id="UP000578449"/>
    </source>
</evidence>
<comment type="similarity">
    <text evidence="2">Belongs to the NADH dehydrogenase family.</text>
</comment>
<dbReference type="PRINTS" id="PR00411">
    <property type="entry name" value="PNDRDTASEI"/>
</dbReference>
<dbReference type="GO" id="GO:0019646">
    <property type="term" value="P:aerobic electron transport chain"/>
    <property type="evidence" value="ECO:0007669"/>
    <property type="project" value="TreeGrafter"/>
</dbReference>
<dbReference type="PANTHER" id="PTHR42913:SF3">
    <property type="entry name" value="64 KDA MITOCHONDRIAL NADH DEHYDROGENASE (EUROFUNG)"/>
    <property type="match status" value="1"/>
</dbReference>
<name>A0A840P2G6_9ACTN</name>
<dbReference type="InterPro" id="IPR036188">
    <property type="entry name" value="FAD/NAD-bd_sf"/>
</dbReference>
<comment type="cofactor">
    <cofactor evidence="1">
        <name>FAD</name>
        <dbReference type="ChEBI" id="CHEBI:57692"/>
    </cofactor>
</comment>
<dbReference type="InterPro" id="IPR051169">
    <property type="entry name" value="NADH-Q_oxidoreductase"/>
</dbReference>
<dbReference type="InterPro" id="IPR023753">
    <property type="entry name" value="FAD/NAD-binding_dom"/>
</dbReference>
<evidence type="ECO:0000256" key="1">
    <source>
        <dbReference type="ARBA" id="ARBA00001974"/>
    </source>
</evidence>
<keyword evidence="4" id="KW-0274">FAD</keyword>
<evidence type="ECO:0000256" key="3">
    <source>
        <dbReference type="ARBA" id="ARBA00022630"/>
    </source>
</evidence>
<comment type="caution">
    <text evidence="7">The sequence shown here is derived from an EMBL/GenBank/DDBJ whole genome shotgun (WGS) entry which is preliminary data.</text>
</comment>
<dbReference type="PANTHER" id="PTHR42913">
    <property type="entry name" value="APOPTOSIS-INDUCING FACTOR 1"/>
    <property type="match status" value="1"/>
</dbReference>
<dbReference type="Proteomes" id="UP000578449">
    <property type="component" value="Unassembled WGS sequence"/>
</dbReference>
<protein>
    <submittedName>
        <fullName evidence="7">NADH dehydrogenase FAD-containing subunit</fullName>
    </submittedName>
</protein>
<proteinExistence type="inferred from homology"/>
<accession>A0A840P2G6</accession>
<dbReference type="AlphaFoldDB" id="A0A840P2G6"/>
<dbReference type="SUPFAM" id="SSF51905">
    <property type="entry name" value="FAD/NAD(P)-binding domain"/>
    <property type="match status" value="1"/>
</dbReference>
<keyword evidence="8" id="KW-1185">Reference proteome</keyword>
<dbReference type="EMBL" id="JACHGN010000006">
    <property type="protein sequence ID" value="MBB5133552.1"/>
    <property type="molecule type" value="Genomic_DNA"/>
</dbReference>
<sequence>MTPTIVVLGGGYTGVISAVRLARRTRRAGARVILVNPSDRFTERLRLHQLAAGQPLAGLRIPALLDGGGAEFVRGRATRIDAERREVHVEDAGGERLLAYDYLVYAVGAVTDTGTVPGVDAHAYTLDGPEAAGRLAGRLAELTRRGGGTVAVAGSGLTGVEAAAEIAESHPGLRVVLLGHAEPGSMMGHRARRYLRRALDRLGVEVRAGVEITKVLPDAVELGGGELVPADACLWTAGVVAAPLAREAGLTVDARGRVVVDATLASVSHPSVYAVGDAAAVRQGWGEIHGTCQSGIPAGMHAADAIARRLRGKKPRPFRFGYFHQPVSLGRRDAVIQFTRPDDSPGPWHLTGRAAVAYKEAVTSSPAGLYRLSRRTVIPIRLLSRTGGRANRPAAGR</sequence>
<organism evidence="7 8">
    <name type="scientific">Thermocatellispora tengchongensis</name>
    <dbReference type="NCBI Taxonomy" id="1073253"/>
    <lineage>
        <taxon>Bacteria</taxon>
        <taxon>Bacillati</taxon>
        <taxon>Actinomycetota</taxon>
        <taxon>Actinomycetes</taxon>
        <taxon>Streptosporangiales</taxon>
        <taxon>Streptosporangiaceae</taxon>
        <taxon>Thermocatellispora</taxon>
    </lineage>
</organism>
<evidence type="ECO:0000256" key="2">
    <source>
        <dbReference type="ARBA" id="ARBA00005272"/>
    </source>
</evidence>
<dbReference type="Pfam" id="PF07992">
    <property type="entry name" value="Pyr_redox_2"/>
    <property type="match status" value="1"/>
</dbReference>
<dbReference type="RefSeq" id="WP_185050503.1">
    <property type="nucleotide sequence ID" value="NZ_BAABIX010000001.1"/>
</dbReference>
<keyword evidence="3" id="KW-0285">Flavoprotein</keyword>
<keyword evidence="5" id="KW-0560">Oxidoreductase</keyword>
<evidence type="ECO:0000313" key="7">
    <source>
        <dbReference type="EMBL" id="MBB5133552.1"/>
    </source>
</evidence>
<dbReference type="Gene3D" id="3.50.50.100">
    <property type="match status" value="1"/>
</dbReference>
<dbReference type="GO" id="GO:0003955">
    <property type="term" value="F:NAD(P)H dehydrogenase (quinone) activity"/>
    <property type="evidence" value="ECO:0007669"/>
    <property type="project" value="TreeGrafter"/>
</dbReference>
<reference evidence="7 8" key="1">
    <citation type="submission" date="2020-08" db="EMBL/GenBank/DDBJ databases">
        <title>Genomic Encyclopedia of Type Strains, Phase IV (KMG-IV): sequencing the most valuable type-strain genomes for metagenomic binning, comparative biology and taxonomic classification.</title>
        <authorList>
            <person name="Goeker M."/>
        </authorList>
    </citation>
    <scope>NUCLEOTIDE SEQUENCE [LARGE SCALE GENOMIC DNA]</scope>
    <source>
        <strain evidence="7 8">DSM 45615</strain>
    </source>
</reference>